<feature type="domain" description="B30.2/SPRY" evidence="3">
    <location>
        <begin position="16"/>
        <end position="223"/>
    </location>
</feature>
<evidence type="ECO:0000259" key="3">
    <source>
        <dbReference type="PROSITE" id="PS50188"/>
    </source>
</evidence>
<proteinExistence type="predicted"/>
<dbReference type="InterPro" id="IPR001870">
    <property type="entry name" value="B30.2/SPRY"/>
</dbReference>
<keyword evidence="4" id="KW-0808">Transferase</keyword>
<reference evidence="4" key="1">
    <citation type="submission" date="2023-08" db="EMBL/GenBank/DDBJ databases">
        <title>Draft sequence of the Babesia gibsoni genome.</title>
        <authorList>
            <person name="Yamagishi J.Y."/>
            <person name="Xuan X.X."/>
        </authorList>
    </citation>
    <scope>NUCLEOTIDE SEQUENCE</scope>
    <source>
        <strain evidence="4">Azabu</strain>
    </source>
</reference>
<dbReference type="Proteomes" id="UP001230268">
    <property type="component" value="Unassembled WGS sequence"/>
</dbReference>
<dbReference type="SMART" id="SM00449">
    <property type="entry name" value="SPRY"/>
    <property type="match status" value="1"/>
</dbReference>
<evidence type="ECO:0000256" key="2">
    <source>
        <dbReference type="ARBA" id="ARBA00023242"/>
    </source>
</evidence>
<evidence type="ECO:0000256" key="1">
    <source>
        <dbReference type="ARBA" id="ARBA00004123"/>
    </source>
</evidence>
<dbReference type="InterPro" id="IPR003877">
    <property type="entry name" value="SPRY_dom"/>
</dbReference>
<dbReference type="GO" id="GO:0008168">
    <property type="term" value="F:methyltransferase activity"/>
    <property type="evidence" value="ECO:0007669"/>
    <property type="project" value="UniProtKB-KW"/>
</dbReference>
<dbReference type="SUPFAM" id="SSF49899">
    <property type="entry name" value="Concanavalin A-like lectins/glucanases"/>
    <property type="match status" value="1"/>
</dbReference>
<gene>
    <name evidence="4" type="ORF">BgAZ_403700</name>
</gene>
<dbReference type="PANTHER" id="PTHR10598">
    <property type="entry name" value="SET1/ASH2 HISTONE METHYLTRANSFERASE COMPLEX SUBUNIT ASH2"/>
    <property type="match status" value="1"/>
</dbReference>
<name>A0AAD8LGR9_BABGI</name>
<dbReference type="PROSITE" id="PS50188">
    <property type="entry name" value="B302_SPRY"/>
    <property type="match status" value="1"/>
</dbReference>
<dbReference type="EMBL" id="JAVEPI010000004">
    <property type="protein sequence ID" value="KAK1442340.1"/>
    <property type="molecule type" value="Genomic_DNA"/>
</dbReference>
<comment type="caution">
    <text evidence="4">The sequence shown here is derived from an EMBL/GenBank/DDBJ whole genome shotgun (WGS) entry which is preliminary data.</text>
</comment>
<dbReference type="GO" id="GO:0048188">
    <property type="term" value="C:Set1C/COMPASS complex"/>
    <property type="evidence" value="ECO:0007669"/>
    <property type="project" value="InterPro"/>
</dbReference>
<dbReference type="InterPro" id="IPR043136">
    <property type="entry name" value="B30.2/SPRY_sf"/>
</dbReference>
<dbReference type="Gene3D" id="2.60.120.920">
    <property type="match status" value="1"/>
</dbReference>
<dbReference type="CDD" id="cd12872">
    <property type="entry name" value="SPRY_Ash2"/>
    <property type="match status" value="1"/>
</dbReference>
<keyword evidence="2" id="KW-0539">Nucleus</keyword>
<organism evidence="4 5">
    <name type="scientific">Babesia gibsoni</name>
    <dbReference type="NCBI Taxonomy" id="33632"/>
    <lineage>
        <taxon>Eukaryota</taxon>
        <taxon>Sar</taxon>
        <taxon>Alveolata</taxon>
        <taxon>Apicomplexa</taxon>
        <taxon>Aconoidasida</taxon>
        <taxon>Piroplasmida</taxon>
        <taxon>Babesiidae</taxon>
        <taxon>Babesia</taxon>
    </lineage>
</organism>
<sequence>MSMQLGSDGTVARKHFKRVTVPNDESLYLSNAVKPFDFKDDEKGEPKLSSRYKDRNIELLEEGLVAVGHKGWSTVFASPCSRSGKWYYEVVLVESRKELNFIGNNARDGTSVKGHVRVGYACRYQAYSIPAGSGDFGYVISDSDGTIINGGIRRPYACKFGIGDVIGCYISLEDTDIMLDDPRKDIRLLEHLHNGILCDPNDPPTRIESPGSYVAFSINGVMQAKCQLRVWEGEYHPAISLYMGATIRINFGPTFRYPPPEEYKPCCLMGRPMIP</sequence>
<dbReference type="GO" id="GO:0032259">
    <property type="term" value="P:methylation"/>
    <property type="evidence" value="ECO:0007669"/>
    <property type="project" value="UniProtKB-KW"/>
</dbReference>
<keyword evidence="4" id="KW-0489">Methyltransferase</keyword>
<keyword evidence="5" id="KW-1185">Reference proteome</keyword>
<protein>
    <submittedName>
        <fullName evidence="4">Set1/ash2 histone methyltransferase complex subunit ash2 like protein</fullName>
    </submittedName>
</protein>
<accession>A0AAD8LGR9</accession>
<dbReference type="InterPro" id="IPR013320">
    <property type="entry name" value="ConA-like_dom_sf"/>
</dbReference>
<dbReference type="AlphaFoldDB" id="A0AAD8LGR9"/>
<dbReference type="GO" id="GO:0000976">
    <property type="term" value="F:transcription cis-regulatory region binding"/>
    <property type="evidence" value="ECO:0007669"/>
    <property type="project" value="TreeGrafter"/>
</dbReference>
<evidence type="ECO:0000313" key="4">
    <source>
        <dbReference type="EMBL" id="KAK1442340.1"/>
    </source>
</evidence>
<evidence type="ECO:0000313" key="5">
    <source>
        <dbReference type="Proteomes" id="UP001230268"/>
    </source>
</evidence>
<dbReference type="PANTHER" id="PTHR10598:SF0">
    <property type="entry name" value="SET1_ASH2 HISTONE METHYLTRANSFERASE COMPLEX SUBUNIT ASH2"/>
    <property type="match status" value="1"/>
</dbReference>
<comment type="subcellular location">
    <subcellularLocation>
        <location evidence="1">Nucleus</location>
    </subcellularLocation>
</comment>
<dbReference type="InterPro" id="IPR037353">
    <property type="entry name" value="ASH2"/>
</dbReference>